<gene>
    <name evidence="3" type="ORF">LHA35_07855</name>
</gene>
<comment type="caution">
    <text evidence="3">The sequence shown here is derived from an EMBL/GenBank/DDBJ whole genome shotgun (WGS) entry which is preliminary data.</text>
</comment>
<keyword evidence="2" id="KW-0732">Signal</keyword>
<evidence type="ECO:0000256" key="2">
    <source>
        <dbReference type="SAM" id="SignalP"/>
    </source>
</evidence>
<feature type="signal peptide" evidence="2">
    <location>
        <begin position="1"/>
        <end position="25"/>
    </location>
</feature>
<feature type="chain" id="PRO_5040810010" evidence="2">
    <location>
        <begin position="26"/>
        <end position="126"/>
    </location>
</feature>
<evidence type="ECO:0000313" key="4">
    <source>
        <dbReference type="Proteomes" id="UP001139311"/>
    </source>
</evidence>
<dbReference type="EMBL" id="JAJAQI010000009">
    <property type="protein sequence ID" value="MCB4821643.1"/>
    <property type="molecule type" value="Genomic_DNA"/>
</dbReference>
<reference evidence="3" key="1">
    <citation type="submission" date="2021-10" db="EMBL/GenBank/DDBJ databases">
        <title>Roseicella aerolatum sp. nov., isolated from aerosols of e-waste dismantling site.</title>
        <authorList>
            <person name="Qin T."/>
        </authorList>
    </citation>
    <scope>NUCLEOTIDE SEQUENCE</scope>
    <source>
        <strain evidence="3">GB24</strain>
    </source>
</reference>
<sequence length="126" mass="12275">MLRSTAFASLGILGALVAAPTLTLAQAPVDLVAYAVPAGNVIGGGGASLSGGGDDRTITYSGGGAGGGARYEQIGRLATFAGNDEGPYLQYGGTPAATGGGRNAWLTGGGEDSSVSYVDPAAQPRR</sequence>
<dbReference type="RefSeq" id="WP_226606679.1">
    <property type="nucleotide sequence ID" value="NZ_JAJAQI010000009.1"/>
</dbReference>
<accession>A0A9X1IDC9</accession>
<dbReference type="AlphaFoldDB" id="A0A9X1IDC9"/>
<proteinExistence type="predicted"/>
<feature type="region of interest" description="Disordered" evidence="1">
    <location>
        <begin position="102"/>
        <end position="126"/>
    </location>
</feature>
<evidence type="ECO:0000313" key="3">
    <source>
        <dbReference type="EMBL" id="MCB4821643.1"/>
    </source>
</evidence>
<feature type="compositionally biased region" description="Gly residues" evidence="1">
    <location>
        <begin position="102"/>
        <end position="111"/>
    </location>
</feature>
<dbReference type="Proteomes" id="UP001139311">
    <property type="component" value="Unassembled WGS sequence"/>
</dbReference>
<name>A0A9X1IDC9_9PROT</name>
<protein>
    <submittedName>
        <fullName evidence="3">Uncharacterized protein</fullName>
    </submittedName>
</protein>
<organism evidence="3 4">
    <name type="scientific">Roseicella aerolata</name>
    <dbReference type="NCBI Taxonomy" id="2883479"/>
    <lineage>
        <taxon>Bacteria</taxon>
        <taxon>Pseudomonadati</taxon>
        <taxon>Pseudomonadota</taxon>
        <taxon>Alphaproteobacteria</taxon>
        <taxon>Acetobacterales</taxon>
        <taxon>Roseomonadaceae</taxon>
        <taxon>Roseicella</taxon>
    </lineage>
</organism>
<evidence type="ECO:0000256" key="1">
    <source>
        <dbReference type="SAM" id="MobiDB-lite"/>
    </source>
</evidence>
<keyword evidence="4" id="KW-1185">Reference proteome</keyword>